<dbReference type="Proteomes" id="UP001589607">
    <property type="component" value="Unassembled WGS sequence"/>
</dbReference>
<dbReference type="InterPro" id="IPR018490">
    <property type="entry name" value="cNMP-bd_dom_sf"/>
</dbReference>
<gene>
    <name evidence="2" type="ORF">ACFFVF_04045</name>
</gene>
<protein>
    <submittedName>
        <fullName evidence="2">Crp/Fnr family transcriptional regulator</fullName>
    </submittedName>
</protein>
<dbReference type="EMBL" id="JBHMEY010000009">
    <property type="protein sequence ID" value="MFB9095673.1"/>
    <property type="molecule type" value="Genomic_DNA"/>
</dbReference>
<organism evidence="2 3">
    <name type="scientific">Flavobacterium jumunjinense</name>
    <dbReference type="NCBI Taxonomy" id="998845"/>
    <lineage>
        <taxon>Bacteria</taxon>
        <taxon>Pseudomonadati</taxon>
        <taxon>Bacteroidota</taxon>
        <taxon>Flavobacteriia</taxon>
        <taxon>Flavobacteriales</taxon>
        <taxon>Flavobacteriaceae</taxon>
        <taxon>Flavobacterium</taxon>
    </lineage>
</organism>
<dbReference type="Gene3D" id="2.60.120.10">
    <property type="entry name" value="Jelly Rolls"/>
    <property type="match status" value="1"/>
</dbReference>
<evidence type="ECO:0000259" key="1">
    <source>
        <dbReference type="PROSITE" id="PS50042"/>
    </source>
</evidence>
<dbReference type="RefSeq" id="WP_236455062.1">
    <property type="nucleotide sequence ID" value="NZ_CBCSGE010000004.1"/>
</dbReference>
<dbReference type="SMART" id="SM00100">
    <property type="entry name" value="cNMP"/>
    <property type="match status" value="1"/>
</dbReference>
<proteinExistence type="predicted"/>
<dbReference type="Pfam" id="PF00027">
    <property type="entry name" value="cNMP_binding"/>
    <property type="match status" value="1"/>
</dbReference>
<evidence type="ECO:0000313" key="3">
    <source>
        <dbReference type="Proteomes" id="UP001589607"/>
    </source>
</evidence>
<dbReference type="CDD" id="cd00038">
    <property type="entry name" value="CAP_ED"/>
    <property type="match status" value="1"/>
</dbReference>
<dbReference type="SUPFAM" id="SSF51206">
    <property type="entry name" value="cAMP-binding domain-like"/>
    <property type="match status" value="1"/>
</dbReference>
<dbReference type="PROSITE" id="PS50042">
    <property type="entry name" value="CNMP_BINDING_3"/>
    <property type="match status" value="1"/>
</dbReference>
<accession>A0ABV5GK28</accession>
<name>A0ABV5GK28_9FLAO</name>
<dbReference type="InterPro" id="IPR000595">
    <property type="entry name" value="cNMP-bd_dom"/>
</dbReference>
<comment type="caution">
    <text evidence="2">The sequence shown here is derived from an EMBL/GenBank/DDBJ whole genome shotgun (WGS) entry which is preliminary data.</text>
</comment>
<dbReference type="InterPro" id="IPR014710">
    <property type="entry name" value="RmlC-like_jellyroll"/>
</dbReference>
<evidence type="ECO:0000313" key="2">
    <source>
        <dbReference type="EMBL" id="MFB9095673.1"/>
    </source>
</evidence>
<sequence length="184" mass="21855">MKDHLLKYGNFNKEEVNAILSHFETKEYKKKEFLLQTGHISNQEYFIIKGCIRCFVIDYNGKEHNILFGTENHWIGDLQSFIQENEATYNIQALENTTVLTISKEKWNHLLETYPSFSRYSITLYQNAFIKQQQRIIESFTLTAEQRFQNLITKFPHLLQRISQKHIASYLGITPEFLSLLRKK</sequence>
<feature type="domain" description="Cyclic nucleotide-binding" evidence="1">
    <location>
        <begin position="7"/>
        <end position="111"/>
    </location>
</feature>
<keyword evidence="3" id="KW-1185">Reference proteome</keyword>
<reference evidence="2 3" key="1">
    <citation type="submission" date="2024-09" db="EMBL/GenBank/DDBJ databases">
        <authorList>
            <person name="Sun Q."/>
            <person name="Mori K."/>
        </authorList>
    </citation>
    <scope>NUCLEOTIDE SEQUENCE [LARGE SCALE GENOMIC DNA]</scope>
    <source>
        <strain evidence="2 3">CECT 7955</strain>
    </source>
</reference>